<dbReference type="PRINTS" id="PR00738">
    <property type="entry name" value="GLHYDRLASE20"/>
</dbReference>
<dbReference type="EC" id="3.2.1.52" evidence="3"/>
<dbReference type="GO" id="GO:0004563">
    <property type="term" value="F:beta-N-acetylhexosaminidase activity"/>
    <property type="evidence" value="ECO:0007669"/>
    <property type="project" value="UniProtKB-EC"/>
</dbReference>
<evidence type="ECO:0000256" key="4">
    <source>
        <dbReference type="ARBA" id="ARBA00022801"/>
    </source>
</evidence>
<evidence type="ECO:0000259" key="9">
    <source>
        <dbReference type="Pfam" id="PF02838"/>
    </source>
</evidence>
<organism evidence="10 11">
    <name type="scientific">Siphonobacter aquaeclarae</name>
    <dbReference type="NCBI Taxonomy" id="563176"/>
    <lineage>
        <taxon>Bacteria</taxon>
        <taxon>Pseudomonadati</taxon>
        <taxon>Bacteroidota</taxon>
        <taxon>Cytophagia</taxon>
        <taxon>Cytophagales</taxon>
        <taxon>Cytophagaceae</taxon>
        <taxon>Siphonobacter</taxon>
    </lineage>
</organism>
<feature type="active site" description="Proton donor" evidence="6">
    <location>
        <position position="300"/>
    </location>
</feature>
<dbReference type="InterPro" id="IPR017853">
    <property type="entry name" value="GH"/>
</dbReference>
<dbReference type="EMBL" id="FNGS01000001">
    <property type="protein sequence ID" value="SDL12566.1"/>
    <property type="molecule type" value="Genomic_DNA"/>
</dbReference>
<dbReference type="OrthoDB" id="9763537at2"/>
<evidence type="ECO:0000256" key="7">
    <source>
        <dbReference type="SAM" id="SignalP"/>
    </source>
</evidence>
<dbReference type="SUPFAM" id="SSF51445">
    <property type="entry name" value="(Trans)glycosidases"/>
    <property type="match status" value="1"/>
</dbReference>
<protein>
    <recommendedName>
        <fullName evidence="3">beta-N-acetylhexosaminidase</fullName>
        <ecNumber evidence="3">3.2.1.52</ecNumber>
    </recommendedName>
</protein>
<evidence type="ECO:0000259" key="8">
    <source>
        <dbReference type="Pfam" id="PF00728"/>
    </source>
</evidence>
<sequence length="510" mass="58043">MYRFLFRIILLALALPGFAADMPPIIPVPVSYQAVSGSFLLTDETPVIAAEPAFSGTAAYLRNRLLAETGVRTTRTGSQPGIIFRKGSSSVASSYEISMTPRGVIISAPDEAGAFYGAVSFLQLANGKRIVPCWSIKDRPACEWRGFMLDESRHFFGKTVVRRLLEQMAYYKLNRFHWHLTDEPAWRIEIRQYPRLTLFGGVGTTSDSLAPAQYYTQEDIREIVAFAAERHIEVIPEIDMPGHATAANKAYPAYSGGGSDKHPEFTFNPGKEETYRYLSNILKEVDVLFPSGMVHIGGDEVSFGNDKWLKDPAITQLMTKNGYKTALDVEHYFLRRMADTLRKRNLRLLAWDEVTQAGLSPENTLVFWWRHDQPAQLRAALEKKYPVVLCPRLPFYYDFVQDSTHVSGRKWGGRFNPLREVYAFNPASYGSPELIKGIQANLWTETVATPERMEFMTFPRILALAEAAWSREKDYAAFEQRLPAHLQRFKRLGIRYFDPFRPKDSPEPLR</sequence>
<evidence type="ECO:0000313" key="11">
    <source>
        <dbReference type="Proteomes" id="UP000198901"/>
    </source>
</evidence>
<dbReference type="InterPro" id="IPR015883">
    <property type="entry name" value="Glyco_hydro_20_cat"/>
</dbReference>
<dbReference type="SUPFAM" id="SSF55545">
    <property type="entry name" value="beta-N-acetylhexosaminidase-like domain"/>
    <property type="match status" value="1"/>
</dbReference>
<evidence type="ECO:0000313" key="10">
    <source>
        <dbReference type="EMBL" id="SDL12566.1"/>
    </source>
</evidence>
<dbReference type="Proteomes" id="UP000198901">
    <property type="component" value="Unassembled WGS sequence"/>
</dbReference>
<accession>A0A1G9HIJ5</accession>
<proteinExistence type="inferred from homology"/>
<dbReference type="InterPro" id="IPR025705">
    <property type="entry name" value="Beta_hexosaminidase_sua/sub"/>
</dbReference>
<keyword evidence="5" id="KW-0326">Glycosidase</keyword>
<comment type="similarity">
    <text evidence="2">Belongs to the glycosyl hydrolase 20 family.</text>
</comment>
<evidence type="ECO:0000256" key="3">
    <source>
        <dbReference type="ARBA" id="ARBA00012663"/>
    </source>
</evidence>
<dbReference type="Pfam" id="PF02838">
    <property type="entry name" value="Glyco_hydro_20b"/>
    <property type="match status" value="1"/>
</dbReference>
<evidence type="ECO:0000256" key="2">
    <source>
        <dbReference type="ARBA" id="ARBA00006285"/>
    </source>
</evidence>
<dbReference type="RefSeq" id="WP_093197756.1">
    <property type="nucleotide sequence ID" value="NZ_FNGS01000001.1"/>
</dbReference>
<keyword evidence="7" id="KW-0732">Signal</keyword>
<dbReference type="STRING" id="563176.SAMN04488090_0070"/>
<name>A0A1G9HIJ5_9BACT</name>
<dbReference type="PANTHER" id="PTHR22600">
    <property type="entry name" value="BETA-HEXOSAMINIDASE"/>
    <property type="match status" value="1"/>
</dbReference>
<dbReference type="Gene3D" id="3.20.20.80">
    <property type="entry name" value="Glycosidases"/>
    <property type="match status" value="1"/>
</dbReference>
<dbReference type="GO" id="GO:0030203">
    <property type="term" value="P:glycosaminoglycan metabolic process"/>
    <property type="evidence" value="ECO:0007669"/>
    <property type="project" value="TreeGrafter"/>
</dbReference>
<evidence type="ECO:0000256" key="5">
    <source>
        <dbReference type="ARBA" id="ARBA00023295"/>
    </source>
</evidence>
<dbReference type="AlphaFoldDB" id="A0A1G9HIJ5"/>
<feature type="signal peptide" evidence="7">
    <location>
        <begin position="1"/>
        <end position="19"/>
    </location>
</feature>
<dbReference type="PANTHER" id="PTHR22600:SF57">
    <property type="entry name" value="BETA-N-ACETYLHEXOSAMINIDASE"/>
    <property type="match status" value="1"/>
</dbReference>
<keyword evidence="11" id="KW-1185">Reference proteome</keyword>
<feature type="chain" id="PRO_5011736009" description="beta-N-acetylhexosaminidase" evidence="7">
    <location>
        <begin position="20"/>
        <end position="510"/>
    </location>
</feature>
<gene>
    <name evidence="10" type="ORF">SAMN04488090_0070</name>
</gene>
<keyword evidence="4" id="KW-0378">Hydrolase</keyword>
<comment type="catalytic activity">
    <reaction evidence="1">
        <text>Hydrolysis of terminal non-reducing N-acetyl-D-hexosamine residues in N-acetyl-beta-D-hexosaminides.</text>
        <dbReference type="EC" id="3.2.1.52"/>
    </reaction>
</comment>
<dbReference type="Pfam" id="PF00728">
    <property type="entry name" value="Glyco_hydro_20"/>
    <property type="match status" value="1"/>
</dbReference>
<dbReference type="CDD" id="cd06563">
    <property type="entry name" value="GH20_chitobiase-like"/>
    <property type="match status" value="1"/>
</dbReference>
<reference evidence="10 11" key="1">
    <citation type="submission" date="2016-10" db="EMBL/GenBank/DDBJ databases">
        <authorList>
            <person name="de Groot N.N."/>
        </authorList>
    </citation>
    <scope>NUCLEOTIDE SEQUENCE [LARGE SCALE GENOMIC DNA]</scope>
    <source>
        <strain evidence="10 11">DSM 21668</strain>
    </source>
</reference>
<feature type="domain" description="Glycoside hydrolase family 20 catalytic" evidence="8">
    <location>
        <begin position="143"/>
        <end position="471"/>
    </location>
</feature>
<feature type="domain" description="Beta-hexosaminidase bacterial type N-terminal" evidence="9">
    <location>
        <begin position="23"/>
        <end position="138"/>
    </location>
</feature>
<evidence type="ECO:0000256" key="6">
    <source>
        <dbReference type="PIRSR" id="PIRSR625705-1"/>
    </source>
</evidence>
<dbReference type="GO" id="GO:0005975">
    <property type="term" value="P:carbohydrate metabolic process"/>
    <property type="evidence" value="ECO:0007669"/>
    <property type="project" value="InterPro"/>
</dbReference>
<dbReference type="InterPro" id="IPR015882">
    <property type="entry name" value="HEX_bac_N"/>
</dbReference>
<dbReference type="InterPro" id="IPR029018">
    <property type="entry name" value="Hex-like_dom2"/>
</dbReference>
<dbReference type="GO" id="GO:0016020">
    <property type="term" value="C:membrane"/>
    <property type="evidence" value="ECO:0007669"/>
    <property type="project" value="TreeGrafter"/>
</dbReference>
<evidence type="ECO:0000256" key="1">
    <source>
        <dbReference type="ARBA" id="ARBA00001231"/>
    </source>
</evidence>
<dbReference type="Gene3D" id="3.30.379.10">
    <property type="entry name" value="Chitobiase/beta-hexosaminidase domain 2-like"/>
    <property type="match status" value="1"/>
</dbReference>